<organism evidence="5 6">
    <name type="scientific">Prorocentrum cordatum</name>
    <dbReference type="NCBI Taxonomy" id="2364126"/>
    <lineage>
        <taxon>Eukaryota</taxon>
        <taxon>Sar</taxon>
        <taxon>Alveolata</taxon>
        <taxon>Dinophyceae</taxon>
        <taxon>Prorocentrales</taxon>
        <taxon>Prorocentraceae</taxon>
        <taxon>Prorocentrum</taxon>
    </lineage>
</organism>
<evidence type="ECO:0000256" key="4">
    <source>
        <dbReference type="ARBA" id="ARBA00023004"/>
    </source>
</evidence>
<dbReference type="Gene3D" id="1.10.490.10">
    <property type="entry name" value="Globins"/>
    <property type="match status" value="1"/>
</dbReference>
<evidence type="ECO:0000256" key="2">
    <source>
        <dbReference type="ARBA" id="ARBA00022617"/>
    </source>
</evidence>
<proteinExistence type="predicted"/>
<dbReference type="EMBL" id="CAUYUJ010018363">
    <property type="protein sequence ID" value="CAK0883015.1"/>
    <property type="molecule type" value="Genomic_DNA"/>
</dbReference>
<dbReference type="InterPro" id="IPR012292">
    <property type="entry name" value="Globin/Proto"/>
</dbReference>
<reference evidence="5" key="1">
    <citation type="submission" date="2023-10" db="EMBL/GenBank/DDBJ databases">
        <authorList>
            <person name="Chen Y."/>
            <person name="Shah S."/>
            <person name="Dougan E. K."/>
            <person name="Thang M."/>
            <person name="Chan C."/>
        </authorList>
    </citation>
    <scope>NUCLEOTIDE SEQUENCE [LARGE SCALE GENOMIC DNA]</scope>
</reference>
<evidence type="ECO:0000313" key="6">
    <source>
        <dbReference type="Proteomes" id="UP001189429"/>
    </source>
</evidence>
<evidence type="ECO:0000256" key="3">
    <source>
        <dbReference type="ARBA" id="ARBA00022723"/>
    </source>
</evidence>
<keyword evidence="3" id="KW-0479">Metal-binding</keyword>
<keyword evidence="2" id="KW-0349">Heme</keyword>
<evidence type="ECO:0000313" key="5">
    <source>
        <dbReference type="EMBL" id="CAK0883015.1"/>
    </source>
</evidence>
<keyword evidence="1" id="KW-0813">Transport</keyword>
<accession>A0ABN9WDV7</accession>
<evidence type="ECO:0000256" key="1">
    <source>
        <dbReference type="ARBA" id="ARBA00022448"/>
    </source>
</evidence>
<keyword evidence="6" id="KW-1185">Reference proteome</keyword>
<sequence length="183" mass="20554">MGRCFRKESRSALLLSPNIGFPLESVRVEVAAAQMSQNPVTRLYGPKTTRASDSLFERMGGDKKLDEVVTAVYNDMKNDKEIGKFFARFRLERLKDRTVDYLRGEWGGESYKGSDLWTGRDFSLAHGHQLSLVRHHDEVLCPASQEGAYWQGGAARDLGVIGKDEKAYSRSWREGASSSKICT</sequence>
<dbReference type="InterPro" id="IPR009050">
    <property type="entry name" value="Globin-like_sf"/>
</dbReference>
<dbReference type="Proteomes" id="UP001189429">
    <property type="component" value="Unassembled WGS sequence"/>
</dbReference>
<name>A0ABN9WDV7_9DINO</name>
<comment type="caution">
    <text evidence="5">The sequence shown here is derived from an EMBL/GenBank/DDBJ whole genome shotgun (WGS) entry which is preliminary data.</text>
</comment>
<keyword evidence="4" id="KW-0408">Iron</keyword>
<gene>
    <name evidence="5" type="ORF">PCOR1329_LOCUS65335</name>
</gene>
<dbReference type="Pfam" id="PF01152">
    <property type="entry name" value="Bac_globin"/>
    <property type="match status" value="1"/>
</dbReference>
<protein>
    <submittedName>
        <fullName evidence="5">Uncharacterized protein</fullName>
    </submittedName>
</protein>
<dbReference type="SUPFAM" id="SSF46458">
    <property type="entry name" value="Globin-like"/>
    <property type="match status" value="1"/>
</dbReference>
<dbReference type="InterPro" id="IPR001486">
    <property type="entry name" value="Hemoglobin_trunc"/>
</dbReference>